<dbReference type="KEGG" id="xop:PXO_05739"/>
<dbReference type="EMBL" id="CP000967">
    <property type="protein sequence ID" value="ACD60886.1"/>
    <property type="molecule type" value="Genomic_DNA"/>
</dbReference>
<reference evidence="1 2" key="1">
    <citation type="journal article" date="2008" name="BMC Genomics">
        <title>Genome sequence and rapid evolution of the rice pathogen Xanthomonas oryzae pv. oryzae PXO99A.</title>
        <authorList>
            <person name="Salzberg S.L."/>
            <person name="Sommer D.D."/>
            <person name="Schatz M.C."/>
            <person name="Phillippy A.M."/>
            <person name="Rabinowicz P.D."/>
            <person name="Tsuge S."/>
            <person name="Furutani A."/>
            <person name="Ochiai H."/>
            <person name="Delcher A.L."/>
            <person name="Kelley D."/>
            <person name="Madupu R."/>
            <person name="Puiu D."/>
            <person name="Radune D."/>
            <person name="Shumway M."/>
            <person name="Trapnell C."/>
            <person name="Aparna G."/>
            <person name="Jha G."/>
            <person name="Pandey A."/>
            <person name="Patil P.B."/>
            <person name="Ishihara H."/>
            <person name="Meyer D.F."/>
            <person name="Szurek B."/>
            <person name="Verdier V."/>
            <person name="Koebnik R."/>
            <person name="Dow J.M."/>
            <person name="Ryan R.P."/>
            <person name="Hirata H."/>
            <person name="Tsuyumu S."/>
            <person name="Won Lee S."/>
            <person name="Seo Y.S."/>
            <person name="Sriariyanum M."/>
            <person name="Ronald P.C."/>
            <person name="Sonti R.V."/>
            <person name="Van Sluys M.A."/>
            <person name="Leach J.E."/>
            <person name="White F.F."/>
            <person name="Bogdanove A.J."/>
        </authorList>
    </citation>
    <scope>NUCLEOTIDE SEQUENCE [LARGE SCALE GENOMIC DNA]</scope>
    <source>
        <strain evidence="1 2">PXO99A</strain>
    </source>
</reference>
<organism evidence="1 2">
    <name type="scientific">Xanthomonas oryzae pv. oryzae (strain PXO99A)</name>
    <dbReference type="NCBI Taxonomy" id="360094"/>
    <lineage>
        <taxon>Bacteria</taxon>
        <taxon>Pseudomonadati</taxon>
        <taxon>Pseudomonadota</taxon>
        <taxon>Gammaproteobacteria</taxon>
        <taxon>Lysobacterales</taxon>
        <taxon>Lysobacteraceae</taxon>
        <taxon>Xanthomonas</taxon>
    </lineage>
</organism>
<dbReference type="AlphaFoldDB" id="A0A0K0GP60"/>
<sequence length="45" mass="4829">MQRRSSAQYPQCAAAALTRYTSPAHAVTFASANARGIVFAVQRAM</sequence>
<dbReference type="HOGENOM" id="CLU_3207021_0_0_6"/>
<accession>A0A0K0GP60</accession>
<protein>
    <submittedName>
        <fullName evidence="1">Uncharacterized protein</fullName>
    </submittedName>
</protein>
<proteinExistence type="predicted"/>
<evidence type="ECO:0000313" key="2">
    <source>
        <dbReference type="Proteomes" id="UP000001740"/>
    </source>
</evidence>
<name>A0A0K0GP60_XANOP</name>
<dbReference type="Proteomes" id="UP000001740">
    <property type="component" value="Chromosome"/>
</dbReference>
<gene>
    <name evidence="1" type="ordered locus">PXO_05739</name>
</gene>
<evidence type="ECO:0000313" key="1">
    <source>
        <dbReference type="EMBL" id="ACD60886.1"/>
    </source>
</evidence>